<protein>
    <recommendedName>
        <fullName evidence="2">40S ribosomal protein S6</fullName>
    </recommendedName>
</protein>
<sequence>MKLNTFLQTSGCQKLIEVDDECKIPTFYEKCMAAEVGAGGLSEEWKHICWTWYEAHDFIHLQRKLSTLHPVACPVVGVRDNRPYGLHHWAPWPSACGCVWPMAGNEQRQETEGWEVRVFTPSLPIC</sequence>
<name>A0A8C4MPE2_EQUAS</name>
<proteinExistence type="predicted"/>
<evidence type="ECO:0008006" key="2">
    <source>
        <dbReference type="Google" id="ProtNLM"/>
    </source>
</evidence>
<organism evidence="1">
    <name type="scientific">Equus asinus asinus</name>
    <dbReference type="NCBI Taxonomy" id="83772"/>
    <lineage>
        <taxon>Eukaryota</taxon>
        <taxon>Metazoa</taxon>
        <taxon>Chordata</taxon>
        <taxon>Craniata</taxon>
        <taxon>Vertebrata</taxon>
        <taxon>Euteleostomi</taxon>
        <taxon>Mammalia</taxon>
        <taxon>Eutheria</taxon>
        <taxon>Laurasiatheria</taxon>
        <taxon>Perissodactyla</taxon>
        <taxon>Equidae</taxon>
        <taxon>Equus</taxon>
    </lineage>
</organism>
<dbReference type="AlphaFoldDB" id="A0A8C4MPE2"/>
<reference evidence="1" key="1">
    <citation type="submission" date="2023-03" db="UniProtKB">
        <authorList>
            <consortium name="Ensembl"/>
        </authorList>
    </citation>
    <scope>IDENTIFICATION</scope>
</reference>
<dbReference type="Ensembl" id="ENSEAST00005031067.1">
    <property type="protein sequence ID" value="ENSEASP00005028599.1"/>
    <property type="gene ID" value="ENSEASG00005019444.1"/>
</dbReference>
<evidence type="ECO:0000313" key="1">
    <source>
        <dbReference type="Ensembl" id="ENSEASP00005028599.1"/>
    </source>
</evidence>
<accession>A0A8C4MPE2</accession>